<protein>
    <submittedName>
        <fullName evidence="3">Uncharacterized protein LOC136091803</fullName>
    </submittedName>
</protein>
<evidence type="ECO:0000313" key="3">
    <source>
        <dbReference type="RefSeq" id="XP_065675587.1"/>
    </source>
</evidence>
<dbReference type="InterPro" id="IPR006016">
    <property type="entry name" value="UspA"/>
</dbReference>
<feature type="domain" description="UspA" evidence="1">
    <location>
        <begin position="8"/>
        <end position="147"/>
    </location>
</feature>
<dbReference type="SUPFAM" id="SSF52402">
    <property type="entry name" value="Adenine nucleotide alpha hydrolases-like"/>
    <property type="match status" value="1"/>
</dbReference>
<reference evidence="3" key="1">
    <citation type="submission" date="2025-08" db="UniProtKB">
        <authorList>
            <consortium name="RefSeq"/>
        </authorList>
    </citation>
    <scope>IDENTIFICATION</scope>
</reference>
<dbReference type="InterPro" id="IPR014729">
    <property type="entry name" value="Rossmann-like_a/b/a_fold"/>
</dbReference>
<evidence type="ECO:0000259" key="1">
    <source>
        <dbReference type="Pfam" id="PF00582"/>
    </source>
</evidence>
<dbReference type="Pfam" id="PF00582">
    <property type="entry name" value="Usp"/>
    <property type="match status" value="1"/>
</dbReference>
<dbReference type="PANTHER" id="PTHR46989:SF3">
    <property type="entry name" value="USPA DOMAIN-CONTAINING PROTEIN"/>
    <property type="match status" value="1"/>
</dbReference>
<accession>A0ABM4DM22</accession>
<proteinExistence type="predicted"/>
<dbReference type="Proteomes" id="UP001652625">
    <property type="component" value="Chromosome 15"/>
</dbReference>
<dbReference type="InterPro" id="IPR006015">
    <property type="entry name" value="Universal_stress_UspA"/>
</dbReference>
<organism evidence="2 3">
    <name type="scientific">Hydra vulgaris</name>
    <name type="common">Hydra</name>
    <name type="synonym">Hydra attenuata</name>
    <dbReference type="NCBI Taxonomy" id="6087"/>
    <lineage>
        <taxon>Eukaryota</taxon>
        <taxon>Metazoa</taxon>
        <taxon>Cnidaria</taxon>
        <taxon>Hydrozoa</taxon>
        <taxon>Hydroidolina</taxon>
        <taxon>Anthoathecata</taxon>
        <taxon>Aplanulata</taxon>
        <taxon>Hydridae</taxon>
        <taxon>Hydra</taxon>
    </lineage>
</organism>
<dbReference type="PRINTS" id="PR01438">
    <property type="entry name" value="UNVRSLSTRESS"/>
</dbReference>
<dbReference type="Gene3D" id="3.40.50.620">
    <property type="entry name" value="HUPs"/>
    <property type="match status" value="1"/>
</dbReference>
<dbReference type="CDD" id="cd23659">
    <property type="entry name" value="USP_At3g01520-like"/>
    <property type="match status" value="1"/>
</dbReference>
<dbReference type="PANTHER" id="PTHR46989">
    <property type="entry name" value="USP DOMAIN-CONTAINING PROTEIN"/>
    <property type="match status" value="1"/>
</dbReference>
<keyword evidence="2" id="KW-1185">Reference proteome</keyword>
<dbReference type="GeneID" id="136091803"/>
<name>A0ABM4DM22_HYDVU</name>
<evidence type="ECO:0000313" key="2">
    <source>
        <dbReference type="Proteomes" id="UP001652625"/>
    </source>
</evidence>
<dbReference type="RefSeq" id="XP_065675587.1">
    <property type="nucleotide sequence ID" value="XM_065819515.1"/>
</dbReference>
<gene>
    <name evidence="3" type="primary">LOC136091803</name>
</gene>
<sequence>MAERINCIAVDSSKESDNAFYWYAENYHREDDIALLVHVQDSPNRYIETLVEGKGNHYDSEYRRFSKSEKVLERFKAKCVRRNIKFIPHLAPLQNNKGHTICNVAETHNATIIVTGQKCGRKLTRTLLRSTSENIMHHSHVPVLIIRLNDNDREKK</sequence>